<feature type="domain" description="FecR N-terminal" evidence="3">
    <location>
        <begin position="21"/>
        <end position="63"/>
    </location>
</feature>
<proteinExistence type="predicted"/>
<evidence type="ECO:0000313" key="5">
    <source>
        <dbReference type="Proteomes" id="UP000216020"/>
    </source>
</evidence>
<evidence type="ECO:0000259" key="2">
    <source>
        <dbReference type="Pfam" id="PF04773"/>
    </source>
</evidence>
<accession>A0A261S521</accession>
<dbReference type="EMBL" id="NEVM01000005">
    <property type="protein sequence ID" value="OZI32459.1"/>
    <property type="molecule type" value="Genomic_DNA"/>
</dbReference>
<keyword evidence="1" id="KW-0472">Membrane</keyword>
<keyword evidence="1" id="KW-0812">Transmembrane</keyword>
<dbReference type="GO" id="GO:0016989">
    <property type="term" value="F:sigma factor antagonist activity"/>
    <property type="evidence" value="ECO:0007669"/>
    <property type="project" value="TreeGrafter"/>
</dbReference>
<feature type="domain" description="FecR protein" evidence="2">
    <location>
        <begin position="129"/>
        <end position="221"/>
    </location>
</feature>
<keyword evidence="5" id="KW-1185">Reference proteome</keyword>
<dbReference type="OrthoDB" id="1100567at2"/>
<name>A0A261S521_9BORD</name>
<comment type="caution">
    <text evidence="4">The sequence shown here is derived from an EMBL/GenBank/DDBJ whole genome shotgun (WGS) entry which is preliminary data.</text>
</comment>
<sequence length="341" mass="37224">MSTADVPLSSQQPEPSQQTLEQAAEWFALLRSGRATDQERLQWQAWLDSAQEHCNAWRYVERISGRFEPVQASPNRAAAAAGFGAANTRMARRRQVLLGLGALAGGGLAGWAAFRHTALPGMMMAWTADYRTGTGEVRDVALPDGTRVWLSTASAFNRDYSDSLRRLRLVAGEILIQTAADPGRPFVVDTPQGRLRALGTRFTVRLDGDATIVSVFQGAVEARTTDTGATRIVQAGQQTRFDRETVAGTESADPAREAWTRGVLIADNTPLADVLRELQRYRGGHLGVAPEVAHLPVVGSYPITDPDRALSMLEAILPIRVKRTLSWWVSVEPKDRASPRG</sequence>
<dbReference type="Gene3D" id="2.60.120.1440">
    <property type="match status" value="1"/>
</dbReference>
<protein>
    <submittedName>
        <fullName evidence="4">Iron dicitrate transport regulator FecR</fullName>
    </submittedName>
</protein>
<dbReference type="Pfam" id="PF16220">
    <property type="entry name" value="DUF4880"/>
    <property type="match status" value="1"/>
</dbReference>
<dbReference type="AlphaFoldDB" id="A0A261S521"/>
<reference evidence="5" key="1">
    <citation type="submission" date="2017-05" db="EMBL/GenBank/DDBJ databases">
        <title>Complete and WGS of Bordetella genogroups.</title>
        <authorList>
            <person name="Spilker T."/>
            <person name="Lipuma J."/>
        </authorList>
    </citation>
    <scope>NUCLEOTIDE SEQUENCE [LARGE SCALE GENOMIC DNA]</scope>
    <source>
        <strain evidence="5">AU16122</strain>
    </source>
</reference>
<gene>
    <name evidence="4" type="ORF">CAL29_24145</name>
</gene>
<dbReference type="PANTHER" id="PTHR30273:SF2">
    <property type="entry name" value="PROTEIN FECR"/>
    <property type="match status" value="1"/>
</dbReference>
<dbReference type="PIRSF" id="PIRSF018266">
    <property type="entry name" value="FecR"/>
    <property type="match status" value="1"/>
</dbReference>
<organism evidence="4 5">
    <name type="scientific">Bordetella genomosp. 10</name>
    <dbReference type="NCBI Taxonomy" id="1416804"/>
    <lineage>
        <taxon>Bacteria</taxon>
        <taxon>Pseudomonadati</taxon>
        <taxon>Pseudomonadota</taxon>
        <taxon>Betaproteobacteria</taxon>
        <taxon>Burkholderiales</taxon>
        <taxon>Alcaligenaceae</taxon>
        <taxon>Bordetella</taxon>
    </lineage>
</organism>
<dbReference type="RefSeq" id="WP_094856877.1">
    <property type="nucleotide sequence ID" value="NZ_NEVM01000005.1"/>
</dbReference>
<dbReference type="InterPro" id="IPR012373">
    <property type="entry name" value="Ferrdict_sens_TM"/>
</dbReference>
<evidence type="ECO:0000313" key="4">
    <source>
        <dbReference type="EMBL" id="OZI32459.1"/>
    </source>
</evidence>
<dbReference type="PANTHER" id="PTHR30273">
    <property type="entry name" value="PERIPLASMIC SIGNAL SENSOR AND SIGMA FACTOR ACTIVATOR FECR-RELATED"/>
    <property type="match status" value="1"/>
</dbReference>
<evidence type="ECO:0000256" key="1">
    <source>
        <dbReference type="SAM" id="Phobius"/>
    </source>
</evidence>
<feature type="transmembrane region" description="Helical" evidence="1">
    <location>
        <begin position="96"/>
        <end position="114"/>
    </location>
</feature>
<dbReference type="InterPro" id="IPR006860">
    <property type="entry name" value="FecR"/>
</dbReference>
<keyword evidence="1" id="KW-1133">Transmembrane helix</keyword>
<dbReference type="InterPro" id="IPR032623">
    <property type="entry name" value="FecR_N"/>
</dbReference>
<evidence type="ECO:0000259" key="3">
    <source>
        <dbReference type="Pfam" id="PF16220"/>
    </source>
</evidence>
<dbReference type="Proteomes" id="UP000216020">
    <property type="component" value="Unassembled WGS sequence"/>
</dbReference>
<dbReference type="Pfam" id="PF04773">
    <property type="entry name" value="FecR"/>
    <property type="match status" value="1"/>
</dbReference>